<dbReference type="Pfam" id="PF01402">
    <property type="entry name" value="RHH_1"/>
    <property type="match status" value="1"/>
</dbReference>
<evidence type="ECO:0000259" key="1">
    <source>
        <dbReference type="Pfam" id="PF01402"/>
    </source>
</evidence>
<name>A0A2W1JMD0_9CYAN</name>
<protein>
    <submittedName>
        <fullName evidence="2">Antitoxin VapB43</fullName>
    </submittedName>
</protein>
<proteinExistence type="predicted"/>
<organism evidence="2 3">
    <name type="scientific">Acaryochloris thomasi RCC1774</name>
    <dbReference type="NCBI Taxonomy" id="1764569"/>
    <lineage>
        <taxon>Bacteria</taxon>
        <taxon>Bacillati</taxon>
        <taxon>Cyanobacteriota</taxon>
        <taxon>Cyanophyceae</taxon>
        <taxon>Acaryochloridales</taxon>
        <taxon>Acaryochloridaceae</taxon>
        <taxon>Acaryochloris</taxon>
        <taxon>Acaryochloris thomasi</taxon>
    </lineage>
</organism>
<keyword evidence="3" id="KW-1185">Reference proteome</keyword>
<feature type="domain" description="Ribbon-helix-helix protein CopG" evidence="1">
    <location>
        <begin position="16"/>
        <end position="56"/>
    </location>
</feature>
<dbReference type="Proteomes" id="UP000248857">
    <property type="component" value="Unassembled WGS sequence"/>
</dbReference>
<dbReference type="SUPFAM" id="SSF47598">
    <property type="entry name" value="Ribbon-helix-helix"/>
    <property type="match status" value="1"/>
</dbReference>
<dbReference type="InterPro" id="IPR010985">
    <property type="entry name" value="Ribbon_hlx_hlx"/>
</dbReference>
<comment type="caution">
    <text evidence="2">The sequence shown here is derived from an EMBL/GenBank/DDBJ whole genome shotgun (WGS) entry which is preliminary data.</text>
</comment>
<evidence type="ECO:0000313" key="3">
    <source>
        <dbReference type="Proteomes" id="UP000248857"/>
    </source>
</evidence>
<dbReference type="AlphaFoldDB" id="A0A2W1JMD0"/>
<dbReference type="InterPro" id="IPR002145">
    <property type="entry name" value="CopG"/>
</dbReference>
<dbReference type="EMBL" id="PQWO01000019">
    <property type="protein sequence ID" value="PZD71304.1"/>
    <property type="molecule type" value="Genomic_DNA"/>
</dbReference>
<sequence>MLNSKRLTYICHSVYMRTTVRLADDLMREVKQHALKTDRTLTQLIQEALVNLIEREKSQESPRVIELTTFRGDGVQPGVDINSNANLLENMDNL</sequence>
<accession>A0A2W1JMD0</accession>
<evidence type="ECO:0000313" key="2">
    <source>
        <dbReference type="EMBL" id="PZD71304.1"/>
    </source>
</evidence>
<dbReference type="GO" id="GO:0006355">
    <property type="term" value="P:regulation of DNA-templated transcription"/>
    <property type="evidence" value="ECO:0007669"/>
    <property type="project" value="InterPro"/>
</dbReference>
<gene>
    <name evidence="2" type="ORF">C1752_07300</name>
</gene>
<reference evidence="2 3" key="1">
    <citation type="journal article" date="2018" name="Sci. Rep.">
        <title>A novel species of the marine cyanobacterium Acaryochloris with a unique pigment content and lifestyle.</title>
        <authorList>
            <person name="Partensky F."/>
            <person name="Six C."/>
            <person name="Ratin M."/>
            <person name="Garczarek L."/>
            <person name="Vaulot D."/>
            <person name="Probert I."/>
            <person name="Calteau A."/>
            <person name="Gourvil P."/>
            <person name="Marie D."/>
            <person name="Grebert T."/>
            <person name="Bouchier C."/>
            <person name="Le Panse S."/>
            <person name="Gachenot M."/>
            <person name="Rodriguez F."/>
            <person name="Garrido J.L."/>
        </authorList>
    </citation>
    <scope>NUCLEOTIDE SEQUENCE [LARGE SCALE GENOMIC DNA]</scope>
    <source>
        <strain evidence="2 3">RCC1774</strain>
    </source>
</reference>